<evidence type="ECO:0000313" key="3">
    <source>
        <dbReference type="Proteomes" id="UP001295444"/>
    </source>
</evidence>
<evidence type="ECO:0000313" key="2">
    <source>
        <dbReference type="EMBL" id="CAH2321700.1"/>
    </source>
</evidence>
<feature type="region of interest" description="Disordered" evidence="1">
    <location>
        <begin position="61"/>
        <end position="96"/>
    </location>
</feature>
<feature type="non-terminal residue" evidence="2">
    <location>
        <position position="1"/>
    </location>
</feature>
<dbReference type="Proteomes" id="UP001295444">
    <property type="component" value="Chromosome 11"/>
</dbReference>
<dbReference type="AlphaFoldDB" id="A0AAD1TBG1"/>
<protein>
    <submittedName>
        <fullName evidence="2">Uncharacterized protein</fullName>
    </submittedName>
</protein>
<reference evidence="2" key="1">
    <citation type="submission" date="2022-03" db="EMBL/GenBank/DDBJ databases">
        <authorList>
            <person name="Alioto T."/>
            <person name="Alioto T."/>
            <person name="Gomez Garrido J."/>
        </authorList>
    </citation>
    <scope>NUCLEOTIDE SEQUENCE</scope>
</reference>
<gene>
    <name evidence="2" type="ORF">PECUL_23A001561</name>
</gene>
<sequence>PTLVWRSLFRPQTTALRQHSIPYRWAFPMSLVITHGGTTSCITNASQIDTVLKALGLASNSEPTTLTPRQRPPHTWDMSKVKPFQPTGPTPTLHLI</sequence>
<accession>A0AAD1TBG1</accession>
<organism evidence="2 3">
    <name type="scientific">Pelobates cultripes</name>
    <name type="common">Western spadefoot toad</name>
    <dbReference type="NCBI Taxonomy" id="61616"/>
    <lineage>
        <taxon>Eukaryota</taxon>
        <taxon>Metazoa</taxon>
        <taxon>Chordata</taxon>
        <taxon>Craniata</taxon>
        <taxon>Vertebrata</taxon>
        <taxon>Euteleostomi</taxon>
        <taxon>Amphibia</taxon>
        <taxon>Batrachia</taxon>
        <taxon>Anura</taxon>
        <taxon>Pelobatoidea</taxon>
        <taxon>Pelobatidae</taxon>
        <taxon>Pelobates</taxon>
    </lineage>
</organism>
<evidence type="ECO:0000256" key="1">
    <source>
        <dbReference type="SAM" id="MobiDB-lite"/>
    </source>
</evidence>
<dbReference type="EMBL" id="OW240922">
    <property type="protein sequence ID" value="CAH2321700.1"/>
    <property type="molecule type" value="Genomic_DNA"/>
</dbReference>
<name>A0AAD1TBG1_PELCU</name>
<proteinExistence type="predicted"/>
<keyword evidence="3" id="KW-1185">Reference proteome</keyword>